<sequence length="268" mass="31135">MKKLKLLYISLLCACMIIGVIPSANVQAADDGTAVILTQEYSTKASGVGSLFYDVIAFDMANLNPTYTYDIYYKKYGAKKYRFYKSYSAKGNEEDAFWETYMAVSQIRYHNVHRMWLTRTAANTKYCIRVKTRETGRWSKTGTFWSAAKNPKYKRNGRRLTWSKTKGAAGYIAESRKYVWYEWHDGVPVYYGNYKFNDQVLSANKRSILAPNGYSARSAYAYTKHGKYYYVDGYGCFKNKKELKIVPGFPEEAYKLRRRVGLDNLIYY</sequence>
<protein>
    <submittedName>
        <fullName evidence="2">Uncharacterized protein</fullName>
    </submittedName>
</protein>
<evidence type="ECO:0000313" key="2">
    <source>
        <dbReference type="EMBL" id="RGQ05925.1"/>
    </source>
</evidence>
<dbReference type="EMBL" id="QRSS01000005">
    <property type="protein sequence ID" value="RGQ05925.1"/>
    <property type="molecule type" value="Genomic_DNA"/>
</dbReference>
<reference evidence="2 3" key="1">
    <citation type="submission" date="2018-08" db="EMBL/GenBank/DDBJ databases">
        <title>A genome reference for cultivated species of the human gut microbiota.</title>
        <authorList>
            <person name="Zou Y."/>
            <person name="Xue W."/>
            <person name="Luo G."/>
        </authorList>
    </citation>
    <scope>NUCLEOTIDE SEQUENCE [LARGE SCALE GENOMIC DNA]</scope>
    <source>
        <strain evidence="2 3">AF29-2BH</strain>
    </source>
</reference>
<gene>
    <name evidence="2" type="ORF">DWZ12_05505</name>
</gene>
<evidence type="ECO:0000313" key="3">
    <source>
        <dbReference type="Proteomes" id="UP000283585"/>
    </source>
</evidence>
<dbReference type="AlphaFoldDB" id="A0A411ZSX3"/>
<dbReference type="RefSeq" id="WP_118044508.1">
    <property type="nucleotide sequence ID" value="NZ_QRSS01000005.1"/>
</dbReference>
<proteinExistence type="predicted"/>
<feature type="chain" id="PRO_5019534574" evidence="1">
    <location>
        <begin position="29"/>
        <end position="268"/>
    </location>
</feature>
<keyword evidence="1" id="KW-0732">Signal</keyword>
<feature type="signal peptide" evidence="1">
    <location>
        <begin position="1"/>
        <end position="28"/>
    </location>
</feature>
<organism evidence="2 3">
    <name type="scientific">Blautia obeum</name>
    <dbReference type="NCBI Taxonomy" id="40520"/>
    <lineage>
        <taxon>Bacteria</taxon>
        <taxon>Bacillati</taxon>
        <taxon>Bacillota</taxon>
        <taxon>Clostridia</taxon>
        <taxon>Lachnospirales</taxon>
        <taxon>Lachnospiraceae</taxon>
        <taxon>Blautia</taxon>
    </lineage>
</organism>
<comment type="caution">
    <text evidence="2">The sequence shown here is derived from an EMBL/GenBank/DDBJ whole genome shotgun (WGS) entry which is preliminary data.</text>
</comment>
<evidence type="ECO:0000256" key="1">
    <source>
        <dbReference type="SAM" id="SignalP"/>
    </source>
</evidence>
<accession>A0A411ZSX3</accession>
<dbReference type="Proteomes" id="UP000283585">
    <property type="component" value="Unassembled WGS sequence"/>
</dbReference>
<name>A0A411ZSX3_9FIRM</name>